<dbReference type="PANTHER" id="PTHR34220:SF11">
    <property type="entry name" value="SENSOR PROTEIN KINASE HPTS"/>
    <property type="match status" value="1"/>
</dbReference>
<keyword evidence="12" id="KW-0902">Two-component regulatory system</keyword>
<evidence type="ECO:0000256" key="1">
    <source>
        <dbReference type="ARBA" id="ARBA00000085"/>
    </source>
</evidence>
<dbReference type="SMART" id="SM00387">
    <property type="entry name" value="HATPase_c"/>
    <property type="match status" value="1"/>
</dbReference>
<dbReference type="PANTHER" id="PTHR34220">
    <property type="entry name" value="SENSOR HISTIDINE KINASE YPDA"/>
    <property type="match status" value="1"/>
</dbReference>
<evidence type="ECO:0000256" key="2">
    <source>
        <dbReference type="ARBA" id="ARBA00004651"/>
    </source>
</evidence>
<keyword evidence="5" id="KW-0597">Phosphoprotein</keyword>
<reference evidence="18 19" key="1">
    <citation type="submission" date="2017-02" db="EMBL/GenBank/DDBJ databases">
        <authorList>
            <person name="Peterson S.W."/>
        </authorList>
    </citation>
    <scope>NUCLEOTIDE SEQUENCE [LARGE SCALE GENOMIC DNA]</scope>
    <source>
        <strain evidence="18 19">ATCC 17233</strain>
    </source>
</reference>
<dbReference type="EC" id="2.7.13.3" evidence="3"/>
<evidence type="ECO:0000313" key="18">
    <source>
        <dbReference type="EMBL" id="SJZ48661.1"/>
    </source>
</evidence>
<dbReference type="GO" id="GO:0000155">
    <property type="term" value="F:phosphorelay sensor kinase activity"/>
    <property type="evidence" value="ECO:0007669"/>
    <property type="project" value="InterPro"/>
</dbReference>
<dbReference type="PROSITE" id="PS50109">
    <property type="entry name" value="HIS_KIN"/>
    <property type="match status" value="1"/>
</dbReference>
<dbReference type="Gene3D" id="6.10.340.10">
    <property type="match status" value="1"/>
</dbReference>
<gene>
    <name evidence="18" type="ORF">SAMN02745110_00621</name>
</gene>
<feature type="domain" description="Histidine kinase" evidence="16">
    <location>
        <begin position="354"/>
        <end position="460"/>
    </location>
</feature>
<comment type="catalytic activity">
    <reaction evidence="1">
        <text>ATP + protein L-histidine = ADP + protein N-phospho-L-histidine.</text>
        <dbReference type="EC" id="2.7.13.3"/>
    </reaction>
</comment>
<keyword evidence="4" id="KW-1003">Cell membrane</keyword>
<dbReference type="InterPro" id="IPR005467">
    <property type="entry name" value="His_kinase_dom"/>
</dbReference>
<dbReference type="Pfam" id="PF00672">
    <property type="entry name" value="HAMP"/>
    <property type="match status" value="1"/>
</dbReference>
<evidence type="ECO:0000256" key="8">
    <source>
        <dbReference type="ARBA" id="ARBA00022741"/>
    </source>
</evidence>
<dbReference type="SUPFAM" id="SSF55874">
    <property type="entry name" value="ATPase domain of HSP90 chaperone/DNA topoisomerase II/histidine kinase"/>
    <property type="match status" value="1"/>
</dbReference>
<evidence type="ECO:0000256" key="11">
    <source>
        <dbReference type="ARBA" id="ARBA00022989"/>
    </source>
</evidence>
<dbReference type="RefSeq" id="WP_143000643.1">
    <property type="nucleotide sequence ID" value="NZ_FMTO01000005.1"/>
</dbReference>
<keyword evidence="8" id="KW-0547">Nucleotide-binding</keyword>
<dbReference type="Pfam" id="PF02518">
    <property type="entry name" value="HATPase_c"/>
    <property type="match status" value="1"/>
</dbReference>
<dbReference type="CDD" id="cd06225">
    <property type="entry name" value="HAMP"/>
    <property type="match status" value="1"/>
</dbReference>
<dbReference type="InterPro" id="IPR003594">
    <property type="entry name" value="HATPase_dom"/>
</dbReference>
<dbReference type="InterPro" id="IPR050640">
    <property type="entry name" value="Bact_2-comp_sensor_kinase"/>
</dbReference>
<dbReference type="InterPro" id="IPR010559">
    <property type="entry name" value="Sig_transdc_His_kin_internal"/>
</dbReference>
<keyword evidence="19" id="KW-1185">Reference proteome</keyword>
<keyword evidence="13 15" id="KW-0472">Membrane</keyword>
<evidence type="ECO:0000256" key="10">
    <source>
        <dbReference type="ARBA" id="ARBA00022840"/>
    </source>
</evidence>
<evidence type="ECO:0000256" key="9">
    <source>
        <dbReference type="ARBA" id="ARBA00022777"/>
    </source>
</evidence>
<evidence type="ECO:0000256" key="13">
    <source>
        <dbReference type="ARBA" id="ARBA00023136"/>
    </source>
</evidence>
<keyword evidence="6" id="KW-0808">Transferase</keyword>
<name>A0A1T4L240_9FIRM</name>
<dbReference type="Pfam" id="PF06580">
    <property type="entry name" value="His_kinase"/>
    <property type="match status" value="1"/>
</dbReference>
<dbReference type="GO" id="GO:0005886">
    <property type="term" value="C:plasma membrane"/>
    <property type="evidence" value="ECO:0007669"/>
    <property type="project" value="UniProtKB-SubCell"/>
</dbReference>
<dbReference type="SUPFAM" id="SSF158472">
    <property type="entry name" value="HAMP domain-like"/>
    <property type="match status" value="1"/>
</dbReference>
<evidence type="ECO:0000256" key="7">
    <source>
        <dbReference type="ARBA" id="ARBA00022692"/>
    </source>
</evidence>
<dbReference type="EMBL" id="FUXA01000005">
    <property type="protein sequence ID" value="SJZ48661.1"/>
    <property type="molecule type" value="Genomic_DNA"/>
</dbReference>
<evidence type="ECO:0000256" key="15">
    <source>
        <dbReference type="SAM" id="Phobius"/>
    </source>
</evidence>
<evidence type="ECO:0000256" key="14">
    <source>
        <dbReference type="SAM" id="Coils"/>
    </source>
</evidence>
<evidence type="ECO:0000256" key="3">
    <source>
        <dbReference type="ARBA" id="ARBA00012438"/>
    </source>
</evidence>
<protein>
    <recommendedName>
        <fullName evidence="3">histidine kinase</fullName>
        <ecNumber evidence="3">2.7.13.3</ecNumber>
    </recommendedName>
</protein>
<evidence type="ECO:0000259" key="16">
    <source>
        <dbReference type="PROSITE" id="PS50109"/>
    </source>
</evidence>
<accession>A0A1T4L240</accession>
<dbReference type="AlphaFoldDB" id="A0A1T4L240"/>
<keyword evidence="7 15" id="KW-0812">Transmembrane</keyword>
<feature type="coiled-coil region" evidence="14">
    <location>
        <begin position="238"/>
        <end position="265"/>
    </location>
</feature>
<evidence type="ECO:0000256" key="4">
    <source>
        <dbReference type="ARBA" id="ARBA00022475"/>
    </source>
</evidence>
<dbReference type="Gene3D" id="3.30.565.10">
    <property type="entry name" value="Histidine kinase-like ATPase, C-terminal domain"/>
    <property type="match status" value="1"/>
</dbReference>
<dbReference type="InterPro" id="IPR036890">
    <property type="entry name" value="HATPase_C_sf"/>
</dbReference>
<dbReference type="GO" id="GO:0005524">
    <property type="term" value="F:ATP binding"/>
    <property type="evidence" value="ECO:0007669"/>
    <property type="project" value="UniProtKB-KW"/>
</dbReference>
<comment type="subcellular location">
    <subcellularLocation>
        <location evidence="2">Cell membrane</location>
        <topology evidence="2">Multi-pass membrane protein</topology>
    </subcellularLocation>
</comment>
<evidence type="ECO:0000313" key="19">
    <source>
        <dbReference type="Proteomes" id="UP000189857"/>
    </source>
</evidence>
<evidence type="ECO:0000256" key="12">
    <source>
        <dbReference type="ARBA" id="ARBA00023012"/>
    </source>
</evidence>
<keyword evidence="14" id="KW-0175">Coiled coil</keyword>
<keyword evidence="10" id="KW-0067">ATP-binding</keyword>
<dbReference type="PRINTS" id="PR00344">
    <property type="entry name" value="BCTRLSENSOR"/>
</dbReference>
<keyword evidence="11 15" id="KW-1133">Transmembrane helix</keyword>
<sequence length="465" mass="54195">MIVLFGFAVVRLVKYTRNYDRLVKNITSVNKYNMSFKYSMDEMMYRIIIGNANWTDPEKKLENEDPKALIREAREHFEKLRSKSVKENVRMDLAALIKLLGILDERVDDILVNVQVGGHYDENMNMLDMNIRTLTSLIQEDIQQYIYDEAENMEILRIKAEKSLLNTIRILAILLLLTIIFIFVCSRKLSQRITEPITELCDMTEKFAGGDFTVSYHTESNDEMRTLAESFNSMVKEIKILVEDIHREQENAKDAELRLLQEQINPHFLYNTLDAIIWMTEAGENQKAIQVIQELSSFFRISLSKGQREITVGNEREHIKNYLEIQRYRYQDILDYSIDFEEDILDYHIQKLTLQPIVENALYHGIKNKRGGGKITVTGKKDGDDIVFVVEDNGIGMNEEGLERLRKLISGEIVLDEQRGFGMANVEKRLEMLYGKEYGMTVDSRYDEGTTVTVRIPKYKKDETE</sequence>
<keyword evidence="9 18" id="KW-0418">Kinase</keyword>
<dbReference type="OrthoDB" id="9809348at2"/>
<proteinExistence type="predicted"/>
<dbReference type="InterPro" id="IPR004358">
    <property type="entry name" value="Sig_transdc_His_kin-like_C"/>
</dbReference>
<evidence type="ECO:0000256" key="5">
    <source>
        <dbReference type="ARBA" id="ARBA00022553"/>
    </source>
</evidence>
<dbReference type="Proteomes" id="UP000189857">
    <property type="component" value="Unassembled WGS sequence"/>
</dbReference>
<evidence type="ECO:0000259" key="17">
    <source>
        <dbReference type="PROSITE" id="PS50885"/>
    </source>
</evidence>
<dbReference type="InterPro" id="IPR003660">
    <property type="entry name" value="HAMP_dom"/>
</dbReference>
<feature type="transmembrane region" description="Helical" evidence="15">
    <location>
        <begin position="163"/>
        <end position="184"/>
    </location>
</feature>
<dbReference type="SMART" id="SM00304">
    <property type="entry name" value="HAMP"/>
    <property type="match status" value="1"/>
</dbReference>
<feature type="domain" description="HAMP" evidence="17">
    <location>
        <begin position="191"/>
        <end position="243"/>
    </location>
</feature>
<organism evidence="18 19">
    <name type="scientific">Eubacterium ruminantium</name>
    <dbReference type="NCBI Taxonomy" id="42322"/>
    <lineage>
        <taxon>Bacteria</taxon>
        <taxon>Bacillati</taxon>
        <taxon>Bacillota</taxon>
        <taxon>Clostridia</taxon>
        <taxon>Eubacteriales</taxon>
        <taxon>Eubacteriaceae</taxon>
        <taxon>Eubacterium</taxon>
    </lineage>
</organism>
<dbReference type="PROSITE" id="PS50885">
    <property type="entry name" value="HAMP"/>
    <property type="match status" value="1"/>
</dbReference>
<evidence type="ECO:0000256" key="6">
    <source>
        <dbReference type="ARBA" id="ARBA00022679"/>
    </source>
</evidence>